<accession>A0A0K0FAX5</accession>
<dbReference type="WBParaSite" id="SVE_0598100.1">
    <property type="protein sequence ID" value="SVE_0598100.1"/>
    <property type="gene ID" value="SVE_0598100"/>
</dbReference>
<sequence length="123" mass="14629">MLTLSASYNYIKSKPDACRRYHKAYETEMHIVIECPANMNPIKERHDNICKILHREMAKKMKADYEVKNLYERSLAEIIKDDKSIIYDLPLSTREIDIAYNRPDMLHVERIKKKREIIEICAT</sequence>
<dbReference type="Proteomes" id="UP000035680">
    <property type="component" value="Unassembled WGS sequence"/>
</dbReference>
<reference evidence="1" key="1">
    <citation type="submission" date="2014-07" db="EMBL/GenBank/DDBJ databases">
        <authorList>
            <person name="Martin A.A"/>
            <person name="De Silva N."/>
        </authorList>
    </citation>
    <scope>NUCLEOTIDE SEQUENCE</scope>
</reference>
<evidence type="ECO:0000313" key="2">
    <source>
        <dbReference type="WBParaSite" id="SVE_0598100.1"/>
    </source>
</evidence>
<keyword evidence="1" id="KW-1185">Reference proteome</keyword>
<proteinExistence type="predicted"/>
<protein>
    <submittedName>
        <fullName evidence="2">CHHC U11-48K-type domain-containing protein</fullName>
    </submittedName>
</protein>
<dbReference type="AlphaFoldDB" id="A0A0K0FAX5"/>
<reference evidence="2" key="2">
    <citation type="submission" date="2015-08" db="UniProtKB">
        <authorList>
            <consortium name="WormBaseParasite"/>
        </authorList>
    </citation>
    <scope>IDENTIFICATION</scope>
</reference>
<organism evidence="1 2">
    <name type="scientific">Strongyloides venezuelensis</name>
    <name type="common">Threadworm</name>
    <dbReference type="NCBI Taxonomy" id="75913"/>
    <lineage>
        <taxon>Eukaryota</taxon>
        <taxon>Metazoa</taxon>
        <taxon>Ecdysozoa</taxon>
        <taxon>Nematoda</taxon>
        <taxon>Chromadorea</taxon>
        <taxon>Rhabditida</taxon>
        <taxon>Tylenchina</taxon>
        <taxon>Panagrolaimomorpha</taxon>
        <taxon>Strongyloidoidea</taxon>
        <taxon>Strongyloididae</taxon>
        <taxon>Strongyloides</taxon>
    </lineage>
</organism>
<name>A0A0K0FAX5_STRVS</name>
<evidence type="ECO:0000313" key="1">
    <source>
        <dbReference type="Proteomes" id="UP000035680"/>
    </source>
</evidence>